<evidence type="ECO:0000256" key="5">
    <source>
        <dbReference type="SAM" id="SignalP"/>
    </source>
</evidence>
<evidence type="ECO:0000313" key="7">
    <source>
        <dbReference type="EMBL" id="MBC2594389.1"/>
    </source>
</evidence>
<accession>A0A842HDT6</accession>
<dbReference type="PROSITE" id="PS51123">
    <property type="entry name" value="OMPA_2"/>
    <property type="match status" value="1"/>
</dbReference>
<comment type="subcellular location">
    <subcellularLocation>
        <location evidence="1">Cell outer membrane</location>
    </subcellularLocation>
</comment>
<dbReference type="SUPFAM" id="SSF103088">
    <property type="entry name" value="OmpA-like"/>
    <property type="match status" value="1"/>
</dbReference>
<reference evidence="7 8" key="1">
    <citation type="submission" date="2020-07" db="EMBL/GenBank/DDBJ databases">
        <authorList>
            <person name="Feng X."/>
        </authorList>
    </citation>
    <scope>NUCLEOTIDE SEQUENCE [LARGE SCALE GENOMIC DNA]</scope>
    <source>
        <strain evidence="7 8">JCM31066</strain>
    </source>
</reference>
<dbReference type="CDD" id="cd07185">
    <property type="entry name" value="OmpA_C-like"/>
    <property type="match status" value="1"/>
</dbReference>
<dbReference type="PANTHER" id="PTHR30329:SF21">
    <property type="entry name" value="LIPOPROTEIN YIAD-RELATED"/>
    <property type="match status" value="1"/>
</dbReference>
<dbReference type="PRINTS" id="PR01021">
    <property type="entry name" value="OMPADOMAIN"/>
</dbReference>
<dbReference type="PROSITE" id="PS51257">
    <property type="entry name" value="PROKAR_LIPOPROTEIN"/>
    <property type="match status" value="1"/>
</dbReference>
<keyword evidence="2 4" id="KW-0472">Membrane</keyword>
<keyword evidence="3" id="KW-0998">Cell outer membrane</keyword>
<dbReference type="InterPro" id="IPR006665">
    <property type="entry name" value="OmpA-like"/>
</dbReference>
<dbReference type="InterPro" id="IPR006664">
    <property type="entry name" value="OMP_bac"/>
</dbReference>
<dbReference type="RefSeq" id="WP_185675373.1">
    <property type="nucleotide sequence ID" value="NZ_JACHVB010000021.1"/>
</dbReference>
<dbReference type="InterPro" id="IPR050330">
    <property type="entry name" value="Bact_OuterMem_StrucFunc"/>
</dbReference>
<dbReference type="Gene3D" id="3.30.1330.60">
    <property type="entry name" value="OmpA-like domain"/>
    <property type="match status" value="1"/>
</dbReference>
<proteinExistence type="predicted"/>
<evidence type="ECO:0000313" key="8">
    <source>
        <dbReference type="Proteomes" id="UP000546464"/>
    </source>
</evidence>
<evidence type="ECO:0000256" key="4">
    <source>
        <dbReference type="PROSITE-ProRule" id="PRU00473"/>
    </source>
</evidence>
<comment type="caution">
    <text evidence="7">The sequence shown here is derived from an EMBL/GenBank/DDBJ whole genome shotgun (WGS) entry which is preliminary data.</text>
</comment>
<protein>
    <submittedName>
        <fullName evidence="7">OmpA family protein</fullName>
    </submittedName>
</protein>
<gene>
    <name evidence="7" type="ORF">H5P28_08980</name>
</gene>
<feature type="signal peptide" evidence="5">
    <location>
        <begin position="1"/>
        <end position="23"/>
    </location>
</feature>
<dbReference type="AlphaFoldDB" id="A0A842HDT6"/>
<feature type="chain" id="PRO_5032307022" evidence="5">
    <location>
        <begin position="24"/>
        <end position="187"/>
    </location>
</feature>
<feature type="domain" description="OmpA-like" evidence="6">
    <location>
        <begin position="71"/>
        <end position="187"/>
    </location>
</feature>
<dbReference type="PANTHER" id="PTHR30329">
    <property type="entry name" value="STATOR ELEMENT OF FLAGELLAR MOTOR COMPLEX"/>
    <property type="match status" value="1"/>
</dbReference>
<dbReference type="Pfam" id="PF00691">
    <property type="entry name" value="OmpA"/>
    <property type="match status" value="1"/>
</dbReference>
<organism evidence="7 8">
    <name type="scientific">Ruficoccus amylovorans</name>
    <dbReference type="NCBI Taxonomy" id="1804625"/>
    <lineage>
        <taxon>Bacteria</taxon>
        <taxon>Pseudomonadati</taxon>
        <taxon>Verrucomicrobiota</taxon>
        <taxon>Opitutia</taxon>
        <taxon>Puniceicoccales</taxon>
        <taxon>Cerasicoccaceae</taxon>
        <taxon>Ruficoccus</taxon>
    </lineage>
</organism>
<evidence type="ECO:0000259" key="6">
    <source>
        <dbReference type="PROSITE" id="PS51123"/>
    </source>
</evidence>
<evidence type="ECO:0000256" key="3">
    <source>
        <dbReference type="ARBA" id="ARBA00023237"/>
    </source>
</evidence>
<dbReference type="GO" id="GO:0009279">
    <property type="term" value="C:cell outer membrane"/>
    <property type="evidence" value="ECO:0007669"/>
    <property type="project" value="UniProtKB-SubCell"/>
</dbReference>
<evidence type="ECO:0000256" key="2">
    <source>
        <dbReference type="ARBA" id="ARBA00023136"/>
    </source>
</evidence>
<dbReference type="InterPro" id="IPR036737">
    <property type="entry name" value="OmpA-like_sf"/>
</dbReference>
<keyword evidence="8" id="KW-1185">Reference proteome</keyword>
<sequence length="187" mass="20510">MKKVSLYLASLSLCAVLFSGCESDPEITPEDTLSSTVGADRPDWINPDAISANSGDSLTMRDARFSDMNGGIAGDDSVMAIVQFGFDEFTVQPSEHGKLNEVVNFMNSNPNSRAICEGHTDWYGTTEYNLGLGDRRARAVMDYLVRQGIAPTRIEVLSLGELEADQDLPKTDSRVIDDRRVEVKVVE</sequence>
<evidence type="ECO:0000256" key="1">
    <source>
        <dbReference type="ARBA" id="ARBA00004442"/>
    </source>
</evidence>
<dbReference type="EMBL" id="JACHVB010000021">
    <property type="protein sequence ID" value="MBC2594389.1"/>
    <property type="molecule type" value="Genomic_DNA"/>
</dbReference>
<dbReference type="Proteomes" id="UP000546464">
    <property type="component" value="Unassembled WGS sequence"/>
</dbReference>
<keyword evidence="5" id="KW-0732">Signal</keyword>
<name>A0A842HDT6_9BACT</name>